<proteinExistence type="predicted"/>
<sequence length="104" mass="11270">MTTGAADRTVTRRLQAALLAVSEVTPELLFGEPDGGFADELDGELQLVDDLGFDSVMLMEFKSGLEEHFPELGEFSLPEILPHLHTVGSLVDYLALQLSPVEVA</sequence>
<accession>A0A7W7R3T8</accession>
<evidence type="ECO:0000313" key="3">
    <source>
        <dbReference type="Proteomes" id="UP000540506"/>
    </source>
</evidence>
<dbReference type="InterPro" id="IPR009081">
    <property type="entry name" value="PP-bd_ACP"/>
</dbReference>
<feature type="domain" description="Carrier" evidence="1">
    <location>
        <begin position="40"/>
        <end position="94"/>
    </location>
</feature>
<dbReference type="EMBL" id="JACHJV010000001">
    <property type="protein sequence ID" value="MBB4924861.1"/>
    <property type="molecule type" value="Genomic_DNA"/>
</dbReference>
<dbReference type="InterPro" id="IPR036736">
    <property type="entry name" value="ACP-like_sf"/>
</dbReference>
<gene>
    <name evidence="2" type="ORF">FHR34_003854</name>
</gene>
<evidence type="ECO:0000259" key="1">
    <source>
        <dbReference type="Pfam" id="PF00550"/>
    </source>
</evidence>
<reference evidence="2 3" key="1">
    <citation type="submission" date="2020-08" db="EMBL/GenBank/DDBJ databases">
        <title>Sequencing the genomes of 1000 actinobacteria strains.</title>
        <authorList>
            <person name="Klenk H.-P."/>
        </authorList>
    </citation>
    <scope>NUCLEOTIDE SEQUENCE [LARGE SCALE GENOMIC DNA]</scope>
    <source>
        <strain evidence="2 3">DSM 41654</strain>
    </source>
</reference>
<dbReference type="Gene3D" id="1.10.1200.10">
    <property type="entry name" value="ACP-like"/>
    <property type="match status" value="1"/>
</dbReference>
<dbReference type="RefSeq" id="WP_184936734.1">
    <property type="nucleotide sequence ID" value="NZ_JACHJV010000001.1"/>
</dbReference>
<evidence type="ECO:0000313" key="2">
    <source>
        <dbReference type="EMBL" id="MBB4924861.1"/>
    </source>
</evidence>
<dbReference type="SUPFAM" id="SSF47336">
    <property type="entry name" value="ACP-like"/>
    <property type="match status" value="1"/>
</dbReference>
<dbReference type="Proteomes" id="UP000540506">
    <property type="component" value="Unassembled WGS sequence"/>
</dbReference>
<name>A0A7W7R3T8_KITKI</name>
<organism evidence="2 3">
    <name type="scientific">Kitasatospora kifunensis</name>
    <name type="common">Streptomyces kifunensis</name>
    <dbReference type="NCBI Taxonomy" id="58351"/>
    <lineage>
        <taxon>Bacteria</taxon>
        <taxon>Bacillati</taxon>
        <taxon>Actinomycetota</taxon>
        <taxon>Actinomycetes</taxon>
        <taxon>Kitasatosporales</taxon>
        <taxon>Streptomycetaceae</taxon>
        <taxon>Kitasatospora</taxon>
    </lineage>
</organism>
<comment type="caution">
    <text evidence="2">The sequence shown here is derived from an EMBL/GenBank/DDBJ whole genome shotgun (WGS) entry which is preliminary data.</text>
</comment>
<protein>
    <submittedName>
        <fullName evidence="2">Acyl carrier protein</fullName>
    </submittedName>
</protein>
<dbReference type="AlphaFoldDB" id="A0A7W7R3T8"/>
<keyword evidence="3" id="KW-1185">Reference proteome</keyword>
<dbReference type="Pfam" id="PF00550">
    <property type="entry name" value="PP-binding"/>
    <property type="match status" value="1"/>
</dbReference>